<keyword evidence="4" id="KW-1003">Cell membrane</keyword>
<feature type="transmembrane region" description="Helical" evidence="8">
    <location>
        <begin position="379"/>
        <end position="397"/>
    </location>
</feature>
<name>A0A2T8HU15_9RHOB</name>
<keyword evidence="7 8" id="KW-0472">Membrane</keyword>
<dbReference type="AlphaFoldDB" id="A0A2T8HU15"/>
<dbReference type="GO" id="GO:0005886">
    <property type="term" value="C:plasma membrane"/>
    <property type="evidence" value="ECO:0007669"/>
    <property type="project" value="UniProtKB-SubCell"/>
</dbReference>
<dbReference type="EMBL" id="QDKM01000004">
    <property type="protein sequence ID" value="PVH28832.1"/>
    <property type="molecule type" value="Genomic_DNA"/>
</dbReference>
<comment type="caution">
    <text evidence="9">The sequence shown here is derived from an EMBL/GenBank/DDBJ whole genome shotgun (WGS) entry which is preliminary data.</text>
</comment>
<accession>A0A2T8HU15</accession>
<feature type="transmembrane region" description="Helical" evidence="8">
    <location>
        <begin position="350"/>
        <end position="367"/>
    </location>
</feature>
<evidence type="ECO:0000256" key="4">
    <source>
        <dbReference type="ARBA" id="ARBA00022475"/>
    </source>
</evidence>
<keyword evidence="6 8" id="KW-1133">Transmembrane helix</keyword>
<protein>
    <submittedName>
        <fullName evidence="9">Transporter</fullName>
    </submittedName>
</protein>
<dbReference type="RefSeq" id="WP_116558677.1">
    <property type="nucleotide sequence ID" value="NZ_QDKM01000004.1"/>
</dbReference>
<evidence type="ECO:0000256" key="6">
    <source>
        <dbReference type="ARBA" id="ARBA00022989"/>
    </source>
</evidence>
<gene>
    <name evidence="9" type="ORF">DDE20_11725</name>
</gene>
<feature type="transmembrane region" description="Helical" evidence="8">
    <location>
        <begin position="290"/>
        <end position="320"/>
    </location>
</feature>
<keyword evidence="5 8" id="KW-0812">Transmembrane</keyword>
<organism evidence="9 10">
    <name type="scientific">Pararhodobacter oceanensis</name>
    <dbReference type="NCBI Taxonomy" id="2172121"/>
    <lineage>
        <taxon>Bacteria</taxon>
        <taxon>Pseudomonadati</taxon>
        <taxon>Pseudomonadota</taxon>
        <taxon>Alphaproteobacteria</taxon>
        <taxon>Rhodobacterales</taxon>
        <taxon>Paracoccaceae</taxon>
        <taxon>Pararhodobacter</taxon>
    </lineage>
</organism>
<feature type="transmembrane region" description="Helical" evidence="8">
    <location>
        <begin position="254"/>
        <end position="278"/>
    </location>
</feature>
<feature type="transmembrane region" description="Helical" evidence="8">
    <location>
        <begin position="105"/>
        <end position="126"/>
    </location>
</feature>
<feature type="transmembrane region" description="Helical" evidence="8">
    <location>
        <begin position="210"/>
        <end position="234"/>
    </location>
</feature>
<evidence type="ECO:0000256" key="2">
    <source>
        <dbReference type="ARBA" id="ARBA00005658"/>
    </source>
</evidence>
<keyword evidence="3" id="KW-0813">Transport</keyword>
<feature type="transmembrane region" description="Helical" evidence="8">
    <location>
        <begin position="26"/>
        <end position="45"/>
    </location>
</feature>
<dbReference type="PROSITE" id="PS01303">
    <property type="entry name" value="BCCT"/>
    <property type="match status" value="1"/>
</dbReference>
<evidence type="ECO:0000256" key="7">
    <source>
        <dbReference type="ARBA" id="ARBA00023136"/>
    </source>
</evidence>
<comment type="similarity">
    <text evidence="2">Belongs to the BCCT transporter (TC 2.A.15) family.</text>
</comment>
<reference evidence="9 10" key="1">
    <citation type="submission" date="2018-04" db="EMBL/GenBank/DDBJ databases">
        <title>Pararhodobacter oceanense sp. nov., isolated from marine intertidal sediment.</title>
        <authorList>
            <person name="Wang X.-L."/>
            <person name="Du Z.-J."/>
        </authorList>
    </citation>
    <scope>NUCLEOTIDE SEQUENCE [LARGE SCALE GENOMIC DNA]</scope>
    <source>
        <strain evidence="9 10">AM505</strain>
    </source>
</reference>
<evidence type="ECO:0000256" key="3">
    <source>
        <dbReference type="ARBA" id="ARBA00022448"/>
    </source>
</evidence>
<dbReference type="OrthoDB" id="9775735at2"/>
<feature type="transmembrane region" description="Helical" evidence="8">
    <location>
        <begin position="159"/>
        <end position="182"/>
    </location>
</feature>
<evidence type="ECO:0000256" key="5">
    <source>
        <dbReference type="ARBA" id="ARBA00022692"/>
    </source>
</evidence>
<evidence type="ECO:0000256" key="1">
    <source>
        <dbReference type="ARBA" id="ARBA00004651"/>
    </source>
</evidence>
<keyword evidence="10" id="KW-1185">Reference proteome</keyword>
<proteinExistence type="inferred from homology"/>
<dbReference type="InterPro" id="IPR018093">
    <property type="entry name" value="BCCT_CS"/>
</dbReference>
<evidence type="ECO:0000256" key="8">
    <source>
        <dbReference type="SAM" id="Phobius"/>
    </source>
</evidence>
<dbReference type="PANTHER" id="PTHR30047">
    <property type="entry name" value="HIGH-AFFINITY CHOLINE TRANSPORT PROTEIN-RELATED"/>
    <property type="match status" value="1"/>
</dbReference>
<dbReference type="GO" id="GO:0022857">
    <property type="term" value="F:transmembrane transporter activity"/>
    <property type="evidence" value="ECO:0007669"/>
    <property type="project" value="InterPro"/>
</dbReference>
<evidence type="ECO:0000313" key="10">
    <source>
        <dbReference type="Proteomes" id="UP000245911"/>
    </source>
</evidence>
<dbReference type="PANTHER" id="PTHR30047:SF7">
    <property type="entry name" value="HIGH-AFFINITY CHOLINE TRANSPORT PROTEIN"/>
    <property type="match status" value="1"/>
</dbReference>
<feature type="transmembrane region" description="Helical" evidence="8">
    <location>
        <begin position="65"/>
        <end position="85"/>
    </location>
</feature>
<feature type="transmembrane region" description="Helical" evidence="8">
    <location>
        <begin position="436"/>
        <end position="455"/>
    </location>
</feature>
<feature type="transmembrane region" description="Helical" evidence="8">
    <location>
        <begin position="481"/>
        <end position="501"/>
    </location>
</feature>
<sequence>MSKKPPLLHLPIPTHDKGFYNGFSRAVTMTSTMIIAIVVIWAVAYPEEAGRVLAAINGYILSSFATWYIYVMGAFVVVCGILALWPASGRLKLGLAGDTPEFSSFSWYSMMFGAGIGVGMLTWAVAEPSYNFNNNPDVLLGLASSGGADNITNAFKWSFLHWGISAWATYAVAGLCLAYFTYRRGLPMTMRSSLVSLFGRHLSGPLGHAIDVFAVVATVFGVAQALGFGVNQLVDGLSRIGLGGYLTLADGTPSAAGIIVAIVLIMGASTLSAVSGVGRGIKWLSNINMVLSFFVLAFLLVFGATTFGLTSLFQGLWVYILDLPALLFTVYEGGTETGDALVGWQGGWTVFYWAWWIAFAPFVGLFLARISKGRTVREFVIGVVAVPSLIACVWFSLAGGTAMHLEMTGEAAGAISGATDGGKIFAMMDVLIPSAFLSWLMAALIVVLLMTYLVTSADSAVLVVNTINAGGYEGPKARPHIIFWGVAVGGVVAALLLIGGIGAIQTAMVIGALPFSVVMALMCVSLLKAVFNDTRRMANGVPSTVMPAEQAAE</sequence>
<dbReference type="Proteomes" id="UP000245911">
    <property type="component" value="Unassembled WGS sequence"/>
</dbReference>
<evidence type="ECO:0000313" key="9">
    <source>
        <dbReference type="EMBL" id="PVH28832.1"/>
    </source>
</evidence>
<comment type="subcellular location">
    <subcellularLocation>
        <location evidence="1">Cell membrane</location>
        <topology evidence="1">Multi-pass membrane protein</topology>
    </subcellularLocation>
</comment>
<dbReference type="InterPro" id="IPR000060">
    <property type="entry name" value="BCCT_transptr"/>
</dbReference>
<dbReference type="Pfam" id="PF02028">
    <property type="entry name" value="BCCT"/>
    <property type="match status" value="1"/>
</dbReference>
<feature type="transmembrane region" description="Helical" evidence="8">
    <location>
        <begin position="507"/>
        <end position="527"/>
    </location>
</feature>